<keyword evidence="1" id="KW-0472">Membrane</keyword>
<dbReference type="SUPFAM" id="SSF58087">
    <property type="entry name" value="Variant surface glycoprotein (N-terminal domain)"/>
    <property type="match status" value="1"/>
</dbReference>
<dbReference type="EMBL" id="CAEQ01000538">
    <property type="protein sequence ID" value="CCD12005.1"/>
    <property type="molecule type" value="Genomic_DNA"/>
</dbReference>
<reference evidence="2 3" key="2">
    <citation type="journal article" date="2012" name="Proc. Natl. Acad. Sci. U.S.A.">
        <title>Antigenic diversity is generated by distinct evolutionary mechanisms in African trypanosome species.</title>
        <authorList>
            <person name="Jackson A.P."/>
            <person name="Berry A."/>
            <person name="Aslett M."/>
            <person name="Allison H.C."/>
            <person name="Burton P."/>
            <person name="Vavrova-Anderson J."/>
            <person name="Brown R."/>
            <person name="Browne H."/>
            <person name="Corton N."/>
            <person name="Hauser H."/>
            <person name="Gamble J."/>
            <person name="Gilderthorp R."/>
            <person name="Marcello L."/>
            <person name="McQuillan J."/>
            <person name="Otto T.D."/>
            <person name="Quail M.A."/>
            <person name="Sanders M.J."/>
            <person name="van Tonder A."/>
            <person name="Ginger M.L."/>
            <person name="Field M.C."/>
            <person name="Barry J.D."/>
            <person name="Hertz-Fowler C."/>
            <person name="Berriman M."/>
        </authorList>
    </citation>
    <scope>NUCLEOTIDE SEQUENCE [LARGE SCALE GENOMIC DNA]</scope>
    <source>
        <strain evidence="2 3">IL3000</strain>
    </source>
</reference>
<dbReference type="VEuPathDB" id="TriTrypDB:TcIL3000_0_29300"/>
<accession>F9W4B6</accession>
<proteinExistence type="predicted"/>
<protein>
    <submittedName>
        <fullName evidence="2">WGS project CAEQ00000000 data, annotated contig 1167</fullName>
    </submittedName>
</protein>
<sequence>MNMAEYFVWWIMVGLFMTWFPVSSESSFYPKAIPTEAGGAICTLSRKLKDVIHWTVGKLSELRKTREVYTSKFLDWQLHFHGSPECELNESIFEECRVVLKEVNEEIGGLPAKAILAGALAARSAGRLDEFITVFVNAQKDSFIDGVNYCLGGGGNPARRRDLLDCFPDEEKLEMGENNLAKIPESMTNEKELDLTAALENVKHSAVETYFSRIHWLDIHADCNLIKGKKEGILDGALNGPLWWGGGILTIGKGFNGEIKSSQFIAGEIANDSKGSNSDNKAFWIKSPHTIPHLKKTLAAFQAFKDAAARITRKFSEIEKIEKRIETCLSNETMEDGHTQSCLKSAVKLNAELQVANALLARYHKEKGPLPSGSALILHQSVVNVWYLFAFLL</sequence>
<gene>
    <name evidence="2" type="ORF">TCIL3000_0_29300</name>
</gene>
<organism evidence="2 3">
    <name type="scientific">Trypanosoma congolense (strain IL3000)</name>
    <dbReference type="NCBI Taxonomy" id="1068625"/>
    <lineage>
        <taxon>Eukaryota</taxon>
        <taxon>Discoba</taxon>
        <taxon>Euglenozoa</taxon>
        <taxon>Kinetoplastea</taxon>
        <taxon>Metakinetoplastina</taxon>
        <taxon>Trypanosomatida</taxon>
        <taxon>Trypanosomatidae</taxon>
        <taxon>Trypanosoma</taxon>
        <taxon>Nannomonas</taxon>
    </lineage>
</organism>
<evidence type="ECO:0000313" key="2">
    <source>
        <dbReference type="EMBL" id="CCD12005.1"/>
    </source>
</evidence>
<keyword evidence="3" id="KW-1185">Reference proteome</keyword>
<evidence type="ECO:0000313" key="3">
    <source>
        <dbReference type="Proteomes" id="UP000000702"/>
    </source>
</evidence>
<name>F9W4B6_TRYCI</name>
<comment type="caution">
    <text evidence="2">The sequence shown here is derived from an EMBL/GenBank/DDBJ whole genome shotgun (WGS) entry which is preliminary data.</text>
</comment>
<evidence type="ECO:0000256" key="1">
    <source>
        <dbReference type="SAM" id="Phobius"/>
    </source>
</evidence>
<dbReference type="Gene3D" id="3.90.150.10">
    <property type="entry name" value="Variant Surface Glycoprotein, subunit A domain 1"/>
    <property type="match status" value="1"/>
</dbReference>
<feature type="transmembrane region" description="Helical" evidence="1">
    <location>
        <begin position="6"/>
        <end position="22"/>
    </location>
</feature>
<keyword evidence="1" id="KW-1133">Transmembrane helix</keyword>
<reference evidence="3" key="1">
    <citation type="submission" date="2011-07" db="EMBL/GenBank/DDBJ databases">
        <title>Divergent evolution of antigenic variation in African trypanosomes.</title>
        <authorList>
            <person name="Jackson A.P."/>
            <person name="Berry A."/>
            <person name="Allison H.C."/>
            <person name="Burton P."/>
            <person name="Anderson J."/>
            <person name="Aslett M."/>
            <person name="Brown R."/>
            <person name="Corton N."/>
            <person name="Harris D."/>
            <person name="Hauser H."/>
            <person name="Gamble J."/>
            <person name="Gilderthorp R."/>
            <person name="McQuillan J."/>
            <person name="Quail M.A."/>
            <person name="Sanders M."/>
            <person name="Van Tonder A."/>
            <person name="Ginger M.L."/>
            <person name="Donelson J.E."/>
            <person name="Field M.C."/>
            <person name="Barry J.D."/>
            <person name="Berriman M."/>
            <person name="Hertz-Fowler C."/>
        </authorList>
    </citation>
    <scope>NUCLEOTIDE SEQUENCE [LARGE SCALE GENOMIC DNA]</scope>
    <source>
        <strain evidence="3">IL3000</strain>
    </source>
</reference>
<dbReference type="Proteomes" id="UP000000702">
    <property type="component" value="Unassembled WGS sequence"/>
</dbReference>
<keyword evidence="1" id="KW-0812">Transmembrane</keyword>
<dbReference type="AlphaFoldDB" id="F9W4B6"/>